<organism evidence="1 2">
    <name type="scientific">Populus alba x Populus x berolinensis</name>
    <dbReference type="NCBI Taxonomy" id="444605"/>
    <lineage>
        <taxon>Eukaryota</taxon>
        <taxon>Viridiplantae</taxon>
        <taxon>Streptophyta</taxon>
        <taxon>Embryophyta</taxon>
        <taxon>Tracheophyta</taxon>
        <taxon>Spermatophyta</taxon>
        <taxon>Magnoliopsida</taxon>
        <taxon>eudicotyledons</taxon>
        <taxon>Gunneridae</taxon>
        <taxon>Pentapetalae</taxon>
        <taxon>rosids</taxon>
        <taxon>fabids</taxon>
        <taxon>Malpighiales</taxon>
        <taxon>Salicaceae</taxon>
        <taxon>Saliceae</taxon>
        <taxon>Populus</taxon>
    </lineage>
</organism>
<comment type="caution">
    <text evidence="1">The sequence shown here is derived from an EMBL/GenBank/DDBJ whole genome shotgun (WGS) entry which is preliminary data.</text>
</comment>
<dbReference type="EMBL" id="JAQIZT010000003">
    <property type="protein sequence ID" value="KAJ7005118.1"/>
    <property type="molecule type" value="Genomic_DNA"/>
</dbReference>
<evidence type="ECO:0000313" key="1">
    <source>
        <dbReference type="EMBL" id="KAJ7005118.1"/>
    </source>
</evidence>
<protein>
    <submittedName>
        <fullName evidence="1">Uncharacterized protein</fullName>
    </submittedName>
</protein>
<reference evidence="1" key="1">
    <citation type="journal article" date="2023" name="Mol. Ecol. Resour.">
        <title>Chromosome-level genome assembly of a triploid poplar Populus alba 'Berolinensis'.</title>
        <authorList>
            <person name="Chen S."/>
            <person name="Yu Y."/>
            <person name="Wang X."/>
            <person name="Wang S."/>
            <person name="Zhang T."/>
            <person name="Zhou Y."/>
            <person name="He R."/>
            <person name="Meng N."/>
            <person name="Wang Y."/>
            <person name="Liu W."/>
            <person name="Liu Z."/>
            <person name="Liu J."/>
            <person name="Guo Q."/>
            <person name="Huang H."/>
            <person name="Sederoff R.R."/>
            <person name="Wang G."/>
            <person name="Qu G."/>
            <person name="Chen S."/>
        </authorList>
    </citation>
    <scope>NUCLEOTIDE SEQUENCE</scope>
    <source>
        <strain evidence="1">SC-2020</strain>
    </source>
</reference>
<gene>
    <name evidence="1" type="ORF">NC653_009820</name>
</gene>
<evidence type="ECO:0000313" key="2">
    <source>
        <dbReference type="Proteomes" id="UP001164929"/>
    </source>
</evidence>
<sequence>MEVSYQFSISSSVAVDAIMKACNNICLLRMKICRKMDPKTNEIARKQCSSNKLEPFYSAIELRHGRIEMN</sequence>
<proteinExistence type="predicted"/>
<dbReference type="Proteomes" id="UP001164929">
    <property type="component" value="Chromosome 3"/>
</dbReference>
<name>A0AAD6RAE1_9ROSI</name>
<dbReference type="AlphaFoldDB" id="A0AAD6RAE1"/>
<keyword evidence="2" id="KW-1185">Reference proteome</keyword>
<accession>A0AAD6RAE1</accession>